<feature type="compositionally biased region" description="Basic and acidic residues" evidence="1">
    <location>
        <begin position="162"/>
        <end position="173"/>
    </location>
</feature>
<feature type="compositionally biased region" description="Polar residues" evidence="1">
    <location>
        <begin position="72"/>
        <end position="88"/>
    </location>
</feature>
<dbReference type="Proteomes" id="UP001221757">
    <property type="component" value="Unassembled WGS sequence"/>
</dbReference>
<feature type="compositionally biased region" description="Basic and acidic residues" evidence="1">
    <location>
        <begin position="112"/>
        <end position="121"/>
    </location>
</feature>
<dbReference type="AlphaFoldDB" id="A0AAD7M6S0"/>
<comment type="caution">
    <text evidence="2">The sequence shown here is derived from an EMBL/GenBank/DDBJ whole genome shotgun (WGS) entry which is preliminary data.</text>
</comment>
<keyword evidence="3" id="KW-1185">Reference proteome</keyword>
<evidence type="ECO:0000313" key="2">
    <source>
        <dbReference type="EMBL" id="KAJ7703958.1"/>
    </source>
</evidence>
<proteinExistence type="predicted"/>
<gene>
    <name evidence="2" type="ORF">B0H17DRAFT_1175704</name>
</gene>
<feature type="compositionally biased region" description="Basic and acidic residues" evidence="1">
    <location>
        <begin position="139"/>
        <end position="154"/>
    </location>
</feature>
<accession>A0AAD7M6S0</accession>
<organism evidence="2 3">
    <name type="scientific">Mycena rosella</name>
    <name type="common">Pink bonnet</name>
    <name type="synonym">Agaricus rosellus</name>
    <dbReference type="NCBI Taxonomy" id="1033263"/>
    <lineage>
        <taxon>Eukaryota</taxon>
        <taxon>Fungi</taxon>
        <taxon>Dikarya</taxon>
        <taxon>Basidiomycota</taxon>
        <taxon>Agaricomycotina</taxon>
        <taxon>Agaricomycetes</taxon>
        <taxon>Agaricomycetidae</taxon>
        <taxon>Agaricales</taxon>
        <taxon>Marasmiineae</taxon>
        <taxon>Mycenaceae</taxon>
        <taxon>Mycena</taxon>
    </lineage>
</organism>
<sequence>MIDAERTDAPLDAYDAVTDICGMKEISSVSRSVDRDAVGFGLTIDDQRNPCRLGQISQRIIPLPLPPTSSWFLSSRSKTTETASQPAGQQKAPEGTSLAWNGRDLQPASQVSERKTTEHEGTIIQSPNWTTSKQVIDPLRSHAMDPRRESDRASLHRSSGLDTKDLDAGRENGLDDGMSRGINERQTKTETTGTHGGNRKPATGTGVDGLAQE</sequence>
<dbReference type="EMBL" id="JARKIE010000011">
    <property type="protein sequence ID" value="KAJ7703958.1"/>
    <property type="molecule type" value="Genomic_DNA"/>
</dbReference>
<evidence type="ECO:0000256" key="1">
    <source>
        <dbReference type="SAM" id="MobiDB-lite"/>
    </source>
</evidence>
<evidence type="ECO:0000313" key="3">
    <source>
        <dbReference type="Proteomes" id="UP001221757"/>
    </source>
</evidence>
<feature type="compositionally biased region" description="Polar residues" evidence="1">
    <location>
        <begin position="123"/>
        <end position="134"/>
    </location>
</feature>
<name>A0AAD7M6S0_MYCRO</name>
<feature type="region of interest" description="Disordered" evidence="1">
    <location>
        <begin position="72"/>
        <end position="213"/>
    </location>
</feature>
<reference evidence="2" key="1">
    <citation type="submission" date="2023-03" db="EMBL/GenBank/DDBJ databases">
        <title>Massive genome expansion in bonnet fungi (Mycena s.s.) driven by repeated elements and novel gene families across ecological guilds.</title>
        <authorList>
            <consortium name="Lawrence Berkeley National Laboratory"/>
            <person name="Harder C.B."/>
            <person name="Miyauchi S."/>
            <person name="Viragh M."/>
            <person name="Kuo A."/>
            <person name="Thoen E."/>
            <person name="Andreopoulos B."/>
            <person name="Lu D."/>
            <person name="Skrede I."/>
            <person name="Drula E."/>
            <person name="Henrissat B."/>
            <person name="Morin E."/>
            <person name="Kohler A."/>
            <person name="Barry K."/>
            <person name="LaButti K."/>
            <person name="Morin E."/>
            <person name="Salamov A."/>
            <person name="Lipzen A."/>
            <person name="Mereny Z."/>
            <person name="Hegedus B."/>
            <person name="Baldrian P."/>
            <person name="Stursova M."/>
            <person name="Weitz H."/>
            <person name="Taylor A."/>
            <person name="Grigoriev I.V."/>
            <person name="Nagy L.G."/>
            <person name="Martin F."/>
            <person name="Kauserud H."/>
        </authorList>
    </citation>
    <scope>NUCLEOTIDE SEQUENCE</scope>
    <source>
        <strain evidence="2">CBHHK067</strain>
    </source>
</reference>
<protein>
    <submittedName>
        <fullName evidence="2">Uncharacterized protein</fullName>
    </submittedName>
</protein>